<feature type="compositionally biased region" description="Low complexity" evidence="1">
    <location>
        <begin position="768"/>
        <end position="803"/>
    </location>
</feature>
<feature type="region of interest" description="Disordered" evidence="1">
    <location>
        <begin position="554"/>
        <end position="600"/>
    </location>
</feature>
<dbReference type="Proteomes" id="UP000696485">
    <property type="component" value="Unassembled WGS sequence"/>
</dbReference>
<feature type="non-terminal residue" evidence="2">
    <location>
        <position position="1"/>
    </location>
</feature>
<reference evidence="2" key="1">
    <citation type="journal article" date="2020" name="Fungal Divers.">
        <title>Resolving the Mortierellaceae phylogeny through synthesis of multi-gene phylogenetics and phylogenomics.</title>
        <authorList>
            <person name="Vandepol N."/>
            <person name="Liber J."/>
            <person name="Desiro A."/>
            <person name="Na H."/>
            <person name="Kennedy M."/>
            <person name="Barry K."/>
            <person name="Grigoriev I.V."/>
            <person name="Miller A.N."/>
            <person name="O'Donnell K."/>
            <person name="Stajich J.E."/>
            <person name="Bonito G."/>
        </authorList>
    </citation>
    <scope>NUCLEOTIDE SEQUENCE</scope>
    <source>
        <strain evidence="2">NVP1</strain>
    </source>
</reference>
<organism evidence="2 3">
    <name type="scientific">Podila minutissima</name>
    <dbReference type="NCBI Taxonomy" id="64525"/>
    <lineage>
        <taxon>Eukaryota</taxon>
        <taxon>Fungi</taxon>
        <taxon>Fungi incertae sedis</taxon>
        <taxon>Mucoromycota</taxon>
        <taxon>Mortierellomycotina</taxon>
        <taxon>Mortierellomycetes</taxon>
        <taxon>Mortierellales</taxon>
        <taxon>Mortierellaceae</taxon>
        <taxon>Podila</taxon>
    </lineage>
</organism>
<feature type="compositionally biased region" description="Low complexity" evidence="1">
    <location>
        <begin position="405"/>
        <end position="414"/>
    </location>
</feature>
<feature type="region of interest" description="Disordered" evidence="1">
    <location>
        <begin position="289"/>
        <end position="311"/>
    </location>
</feature>
<dbReference type="AlphaFoldDB" id="A0A9P5SHE6"/>
<feature type="region of interest" description="Disordered" evidence="1">
    <location>
        <begin position="930"/>
        <end position="967"/>
    </location>
</feature>
<name>A0A9P5SHE6_9FUNG</name>
<gene>
    <name evidence="2" type="ORF">BG006_009251</name>
</gene>
<comment type="caution">
    <text evidence="2">The sequence shown here is derived from an EMBL/GenBank/DDBJ whole genome shotgun (WGS) entry which is preliminary data.</text>
</comment>
<proteinExistence type="predicted"/>
<feature type="compositionally biased region" description="Pro residues" evidence="1">
    <location>
        <begin position="684"/>
        <end position="705"/>
    </location>
</feature>
<evidence type="ECO:0000313" key="2">
    <source>
        <dbReference type="EMBL" id="KAF9327452.1"/>
    </source>
</evidence>
<feature type="compositionally biased region" description="Polar residues" evidence="1">
    <location>
        <begin position="568"/>
        <end position="590"/>
    </location>
</feature>
<dbReference type="EMBL" id="JAAAUY010000664">
    <property type="protein sequence ID" value="KAF9327452.1"/>
    <property type="molecule type" value="Genomic_DNA"/>
</dbReference>
<sequence length="1023" mass="112434">MASAIASRLDGLSEITELERIPLPYKTLYHTLVFKNDMPVDLLKERHQTGTQQLLTWIQAALKLVDTVVESQLLQRSQRREEHLELLDDDQDEEQEELEIEIQDMVSGFGHYEPTIESSIEILLQLEECISNRTLTSNKPEEPTSPSSLSVASSLSLSSTTSLSGYTPPATHLGPEIEQVMGQWSRLRDTVSGLGGSIREHQRIRDGIQSVNNIAEQTYQATQLLEKCLKAIAQDKRNCRHAFEEGLTNLEAKGGLDGNDMLELDSMVGLLSLQIESLQTSFPECVSATNNKSHPNSSQAHSEEEHGGLAPKKTIMASLYQDLLEDWNSLRRRKEQLWRDLEECDRWRARIEKMARQIESMLEPVEIFHKMCANLLGSLEEKSGSQQQHLMAVNEEDQEVQSPKPESLSSWPSIPIEEPSQADLEMLASTLQELEEKQNMVAPAIENMFWVQEGEIQHQTKHVVHSPSTPSTAIPPSLPHSPTDTFAGSPLDFSSPLYPNLPMLERQRGLKARWSNLKASLDTAGTQLQQHHVTMTERANAFLAMKKRQAEEAAAAASVQEEKARISTEVSEPSTPTLRRSSTNGSQRISSDMLPGRNTSTRILRGTLVPSISMDSPTVKKYMLLKGDKPASSKPRPWCPSINPQSPGLPGFPLQTSSWGYFLISTSQSMDSFGSVIATPAPVPIAPPPAPTPPPPKFNRPPFSPAGPRLYSKPTPPPTRPAPQRPASVAGGDYSRNRCMSPTISWENKMVCRSNSTAFDDKSPKSTNRNSRQGNNNQSKSGRKGSVSSAKDGSSSAAHAGRRSSIASDCNAWYGNHHRHSIDNSSSEDETVTGEFHANSRMSRGYKNFNKQGLRTRTKQNDSSSSLDSMMSSSGYSYGGRGYSSLSSHGELRSPSPPLPLPYPSAFGSSFATARSTAALHTALLSSMSSHSSSSFRNSGLSFSSSQRTDSQQSEHDGALSSKHSSGSSVLARRQVYHQDNKPSSWMGSGSLISALSFRVPTYSFEEDFGSFEATAHEGAVVN</sequence>
<accession>A0A9P5SHE6</accession>
<feature type="compositionally biased region" description="Polar residues" evidence="1">
    <location>
        <begin position="289"/>
        <end position="300"/>
    </location>
</feature>
<feature type="compositionally biased region" description="Pro residues" evidence="1">
    <location>
        <begin position="714"/>
        <end position="724"/>
    </location>
</feature>
<feature type="region of interest" description="Disordered" evidence="1">
    <location>
        <begin position="386"/>
        <end position="414"/>
    </location>
</feature>
<feature type="compositionally biased region" description="Low complexity" evidence="1">
    <location>
        <begin position="930"/>
        <end position="946"/>
    </location>
</feature>
<keyword evidence="3" id="KW-1185">Reference proteome</keyword>
<feature type="region of interest" description="Disordered" evidence="1">
    <location>
        <begin position="819"/>
        <end position="873"/>
    </location>
</feature>
<protein>
    <submittedName>
        <fullName evidence="2">Uncharacterized protein</fullName>
    </submittedName>
</protein>
<feature type="compositionally biased region" description="Low complexity" evidence="1">
    <location>
        <begin position="862"/>
        <end position="873"/>
    </location>
</feature>
<feature type="region of interest" description="Disordered" evidence="1">
    <location>
        <begin position="757"/>
        <end position="803"/>
    </location>
</feature>
<feature type="region of interest" description="Disordered" evidence="1">
    <location>
        <begin position="684"/>
        <end position="736"/>
    </location>
</feature>
<evidence type="ECO:0000313" key="3">
    <source>
        <dbReference type="Proteomes" id="UP000696485"/>
    </source>
</evidence>
<evidence type="ECO:0000256" key="1">
    <source>
        <dbReference type="SAM" id="MobiDB-lite"/>
    </source>
</evidence>